<organism evidence="5 6">
    <name type="scientific">Cucurbita maxima</name>
    <name type="common">Pumpkin</name>
    <name type="synonym">Winter squash</name>
    <dbReference type="NCBI Taxonomy" id="3661"/>
    <lineage>
        <taxon>Eukaryota</taxon>
        <taxon>Viridiplantae</taxon>
        <taxon>Streptophyta</taxon>
        <taxon>Embryophyta</taxon>
        <taxon>Tracheophyta</taxon>
        <taxon>Spermatophyta</taxon>
        <taxon>Magnoliopsida</taxon>
        <taxon>eudicotyledons</taxon>
        <taxon>Gunneridae</taxon>
        <taxon>Pentapetalae</taxon>
        <taxon>rosids</taxon>
        <taxon>fabids</taxon>
        <taxon>Cucurbitales</taxon>
        <taxon>Cucurbitaceae</taxon>
        <taxon>Cucurbiteae</taxon>
        <taxon>Cucurbita</taxon>
    </lineage>
</organism>
<name>A0A6J1J6I9_CUCMA</name>
<dbReference type="Proteomes" id="UP000504608">
    <property type="component" value="Unplaced"/>
</dbReference>
<feature type="compositionally biased region" description="Polar residues" evidence="3">
    <location>
        <begin position="65"/>
        <end position="80"/>
    </location>
</feature>
<keyword evidence="2 4" id="KW-0472">Membrane</keyword>
<gene>
    <name evidence="6" type="primary">LOC111481675</name>
</gene>
<feature type="region of interest" description="Disordered" evidence="3">
    <location>
        <begin position="58"/>
        <end position="106"/>
    </location>
</feature>
<comment type="subcellular location">
    <subcellularLocation>
        <location evidence="1">Membrane</location>
    </subcellularLocation>
</comment>
<dbReference type="GO" id="GO:0098542">
    <property type="term" value="P:defense response to other organism"/>
    <property type="evidence" value="ECO:0007669"/>
    <property type="project" value="InterPro"/>
</dbReference>
<dbReference type="InterPro" id="IPR044839">
    <property type="entry name" value="NDR1-like"/>
</dbReference>
<dbReference type="PANTHER" id="PTHR31234">
    <property type="entry name" value="LATE EMBRYOGENESIS ABUNDANT (LEA) HYDROXYPROLINE-RICH GLYCOPROTEIN FAMILY"/>
    <property type="match status" value="1"/>
</dbReference>
<dbReference type="PANTHER" id="PTHR31234:SF55">
    <property type="entry name" value="LATE EMBRYOGENESIS ABUNDANT (LEA) HYDROXYPROLINE-RICH GLYCOPROTEIN FAMILY"/>
    <property type="match status" value="1"/>
</dbReference>
<evidence type="ECO:0000256" key="3">
    <source>
        <dbReference type="SAM" id="MobiDB-lite"/>
    </source>
</evidence>
<dbReference type="AlphaFoldDB" id="A0A6J1J6I9"/>
<evidence type="ECO:0000256" key="1">
    <source>
        <dbReference type="ARBA" id="ARBA00004370"/>
    </source>
</evidence>
<evidence type="ECO:0000313" key="5">
    <source>
        <dbReference type="Proteomes" id="UP000504608"/>
    </source>
</evidence>
<evidence type="ECO:0000256" key="2">
    <source>
        <dbReference type="ARBA" id="ARBA00023136"/>
    </source>
</evidence>
<dbReference type="GO" id="GO:0005886">
    <property type="term" value="C:plasma membrane"/>
    <property type="evidence" value="ECO:0007669"/>
    <property type="project" value="TreeGrafter"/>
</dbReference>
<accession>A0A6J1J6I9</accession>
<reference evidence="6" key="1">
    <citation type="submission" date="2025-08" db="UniProtKB">
        <authorList>
            <consortium name="RefSeq"/>
        </authorList>
    </citation>
    <scope>IDENTIFICATION</scope>
    <source>
        <tissue evidence="6">Young leaves</tissue>
    </source>
</reference>
<proteinExistence type="predicted"/>
<dbReference type="KEGG" id="cmax:111481675"/>
<keyword evidence="4" id="KW-0812">Transmembrane</keyword>
<sequence>MTRSEGYVIFLRKALVDVHILTPPIPPPPLKLLFLPIFLSLSLSLSLQFQAIEREKTHKQRHFQMASSSVDQQHFQSQSKPTDPPPPLPPSAGNNPPPIYPPPTLGYPPHAHGYPPAMGYPPAPHPGYPPAPGNYPPYNAYAYTQAPPAAYYNSNNNNNNNPQYYRQETAGAGFLRGIFAALLLLVVIMTMSSIITWIILRPEIPNFKVDSFSVANFNISKSNYSGIWDVKVTVQNPNHKLNLHFERIRSFVDYSDNTVATSFSDPFFLDMEKSKQMLVKMTSSSPDDPGNWVQTEEKLERERATGTVSFTLRLLAWTTFRSGSGSGWTRRVILRVFCEDLKLVFTGHTTDGVYSPGAHPKTCKVLV</sequence>
<keyword evidence="5" id="KW-1185">Reference proteome</keyword>
<dbReference type="GeneID" id="111481675"/>
<keyword evidence="4" id="KW-1133">Transmembrane helix</keyword>
<feature type="compositionally biased region" description="Pro residues" evidence="3">
    <location>
        <begin position="82"/>
        <end position="106"/>
    </location>
</feature>
<dbReference type="RefSeq" id="XP_022983003.1">
    <property type="nucleotide sequence ID" value="XM_023127235.1"/>
</dbReference>
<protein>
    <submittedName>
        <fullName evidence="6">Uncharacterized protein LOC111481675</fullName>
    </submittedName>
</protein>
<evidence type="ECO:0000256" key="4">
    <source>
        <dbReference type="SAM" id="Phobius"/>
    </source>
</evidence>
<feature type="transmembrane region" description="Helical" evidence="4">
    <location>
        <begin position="174"/>
        <end position="200"/>
    </location>
</feature>
<evidence type="ECO:0000313" key="6">
    <source>
        <dbReference type="RefSeq" id="XP_022983003.1"/>
    </source>
</evidence>
<dbReference type="OrthoDB" id="695142at2759"/>